<evidence type="ECO:0000256" key="5">
    <source>
        <dbReference type="SAM" id="Phobius"/>
    </source>
</evidence>
<dbReference type="OrthoDB" id="9768837at2"/>
<dbReference type="GO" id="GO:0016020">
    <property type="term" value="C:membrane"/>
    <property type="evidence" value="ECO:0007669"/>
    <property type="project" value="UniProtKB-SubCell"/>
</dbReference>
<organism evidence="7 8">
    <name type="scientific">Blautia pseudococcoides</name>
    <dbReference type="NCBI Taxonomy" id="1796616"/>
    <lineage>
        <taxon>Bacteria</taxon>
        <taxon>Bacillati</taxon>
        <taxon>Bacillota</taxon>
        <taxon>Clostridia</taxon>
        <taxon>Lachnospirales</taxon>
        <taxon>Lachnospiraceae</taxon>
        <taxon>Blautia</taxon>
    </lineage>
</organism>
<evidence type="ECO:0000259" key="6">
    <source>
        <dbReference type="Pfam" id="PF12698"/>
    </source>
</evidence>
<evidence type="ECO:0000256" key="3">
    <source>
        <dbReference type="ARBA" id="ARBA00022989"/>
    </source>
</evidence>
<feature type="transmembrane region" description="Helical" evidence="5">
    <location>
        <begin position="340"/>
        <end position="365"/>
    </location>
</feature>
<gene>
    <name evidence="7" type="ORF">A4V09_00535</name>
</gene>
<feature type="transmembrane region" description="Helical" evidence="5">
    <location>
        <begin position="385"/>
        <end position="407"/>
    </location>
</feature>
<proteinExistence type="predicted"/>
<protein>
    <recommendedName>
        <fullName evidence="6">ABC-2 type transporter transmembrane domain-containing protein</fullName>
    </recommendedName>
</protein>
<dbReference type="InterPro" id="IPR013525">
    <property type="entry name" value="ABC2_TM"/>
</dbReference>
<dbReference type="EMBL" id="CP015405">
    <property type="protein sequence ID" value="ANU74394.1"/>
    <property type="molecule type" value="Genomic_DNA"/>
</dbReference>
<evidence type="ECO:0000313" key="7">
    <source>
        <dbReference type="EMBL" id="ANU74394.1"/>
    </source>
</evidence>
<keyword evidence="8" id="KW-1185">Reference proteome</keyword>
<keyword evidence="2 5" id="KW-0812">Transmembrane</keyword>
<accession>A0A1C7I633</accession>
<feature type="domain" description="ABC-2 type transporter transmembrane" evidence="6">
    <location>
        <begin position="19"/>
        <end position="404"/>
    </location>
</feature>
<keyword evidence="4 5" id="KW-0472">Membrane</keyword>
<sequence>MRQVTTVFSYTLKEAARKKAFIVSTVIIMVMVLGLCLAPRIISAVKGSGSEKETGTGGTENSSEQIAVDEDAPVCYLIDQTGIFEKNLDSLRKIYMDRNFKIASKEEEEGIRAEIRENENNALISIEEKDGAPFIHVVNANFMKGISAQKISDECNKIWQKNVLEESGVDSRTIAESTLSLPFTEESVGDMDVTGYILGLAVVFIMFFAVYYYGYGVAMSVASEKTSRVMETLVVSAKPSRILIGKCLAMGVLGLIQMVVIIAFAVICYTVFVPANFNIGGVAISFSSITPFTVFILLVYFILGYALYAVMNSVCGAAVSKVEDLNSAMMPVMFISLGSFYLGYFTAIAGGGSSGLAKFAMYLPFSSPFSVPFTLLTGGMKTGDLLVSMGLLLLFIIVIAAVSIRVYSASVLHYGNKLKMKELLRMR</sequence>
<dbReference type="Pfam" id="PF12698">
    <property type="entry name" value="ABC2_membrane_3"/>
    <property type="match status" value="1"/>
</dbReference>
<dbReference type="RefSeq" id="WP_065540629.1">
    <property type="nucleotide sequence ID" value="NZ_CP015405.2"/>
</dbReference>
<evidence type="ECO:0000313" key="8">
    <source>
        <dbReference type="Proteomes" id="UP000092574"/>
    </source>
</evidence>
<name>A0A1C7I633_9FIRM</name>
<keyword evidence="3 5" id="KW-1133">Transmembrane helix</keyword>
<reference evidence="7" key="1">
    <citation type="submission" date="2017-04" db="EMBL/GenBank/DDBJ databases">
        <title>Complete Genome Sequences of Twelve Strains of a Stable Defined Moderately Diverse Mouse Microbiota 2 (sDMDMm2).</title>
        <authorList>
            <person name="Uchimura Y."/>
            <person name="Wyss M."/>
            <person name="Brugiroux S."/>
            <person name="Limenitakis J.P."/>
            <person name="Stecher B."/>
            <person name="McCoy K.D."/>
            <person name="Macpherson A.J."/>
        </authorList>
    </citation>
    <scope>NUCLEOTIDE SEQUENCE</scope>
    <source>
        <strain evidence="7">YL58</strain>
    </source>
</reference>
<dbReference type="Proteomes" id="UP000092574">
    <property type="component" value="Chromosome"/>
</dbReference>
<dbReference type="STRING" id="1796616.A4V09_00535"/>
<dbReference type="KEGG" id="byl:A4V09_00535"/>
<feature type="transmembrane region" description="Helical" evidence="5">
    <location>
        <begin position="292"/>
        <end position="319"/>
    </location>
</feature>
<dbReference type="PANTHER" id="PTHR43471">
    <property type="entry name" value="ABC TRANSPORTER PERMEASE"/>
    <property type="match status" value="1"/>
</dbReference>
<evidence type="ECO:0000256" key="1">
    <source>
        <dbReference type="ARBA" id="ARBA00004141"/>
    </source>
</evidence>
<feature type="transmembrane region" description="Helical" evidence="5">
    <location>
        <begin position="193"/>
        <end position="215"/>
    </location>
</feature>
<comment type="subcellular location">
    <subcellularLocation>
        <location evidence="1">Membrane</location>
        <topology evidence="1">Multi-pass membrane protein</topology>
    </subcellularLocation>
</comment>
<dbReference type="GO" id="GO:0140359">
    <property type="term" value="F:ABC-type transporter activity"/>
    <property type="evidence" value="ECO:0007669"/>
    <property type="project" value="InterPro"/>
</dbReference>
<evidence type="ECO:0000256" key="4">
    <source>
        <dbReference type="ARBA" id="ARBA00023136"/>
    </source>
</evidence>
<dbReference type="PANTHER" id="PTHR43471:SF3">
    <property type="entry name" value="ABC TRANSPORTER PERMEASE PROTEIN NATB"/>
    <property type="match status" value="1"/>
</dbReference>
<dbReference type="AlphaFoldDB" id="A0A1C7I633"/>
<feature type="transmembrane region" description="Helical" evidence="5">
    <location>
        <begin position="248"/>
        <end position="272"/>
    </location>
</feature>
<evidence type="ECO:0000256" key="2">
    <source>
        <dbReference type="ARBA" id="ARBA00022692"/>
    </source>
</evidence>
<feature type="transmembrane region" description="Helical" evidence="5">
    <location>
        <begin position="20"/>
        <end position="42"/>
    </location>
</feature>